<gene>
    <name evidence="2" type="ORF">NCTC7582_04549</name>
</gene>
<feature type="signal peptide" evidence="1">
    <location>
        <begin position="1"/>
        <end position="19"/>
    </location>
</feature>
<protein>
    <recommendedName>
        <fullName evidence="4">Lipoprotein</fullName>
    </recommendedName>
</protein>
<evidence type="ECO:0000313" key="3">
    <source>
        <dbReference type="Proteomes" id="UP000251431"/>
    </source>
</evidence>
<keyword evidence="1" id="KW-0732">Signal</keyword>
<evidence type="ECO:0000313" key="2">
    <source>
        <dbReference type="EMBL" id="SPU38586.1"/>
    </source>
</evidence>
<dbReference type="EMBL" id="UAQE01000004">
    <property type="protein sequence ID" value="SPU38586.1"/>
    <property type="molecule type" value="Genomic_DNA"/>
</dbReference>
<accession>A0A2X1BVC2</accession>
<reference evidence="2 3" key="1">
    <citation type="submission" date="2018-06" db="EMBL/GenBank/DDBJ databases">
        <authorList>
            <consortium name="Pathogen Informatics"/>
            <person name="Doyle S."/>
        </authorList>
    </citation>
    <scope>NUCLEOTIDE SEQUENCE [LARGE SCALE GENOMIC DNA]</scope>
    <source>
        <strain evidence="2 3">NCTC7582</strain>
    </source>
</reference>
<sequence>MKKLLVFILVCACILPRLVTVHVTVNNHINVRHKNDKS</sequence>
<dbReference type="Proteomes" id="UP000251431">
    <property type="component" value="Unassembled WGS sequence"/>
</dbReference>
<dbReference type="AlphaFoldDB" id="A0A2X1BVC2"/>
<proteinExistence type="predicted"/>
<feature type="chain" id="PRO_5038468483" description="Lipoprotein" evidence="1">
    <location>
        <begin position="20"/>
        <end position="38"/>
    </location>
</feature>
<evidence type="ECO:0000256" key="1">
    <source>
        <dbReference type="SAM" id="SignalP"/>
    </source>
</evidence>
<name>A0A2X1BVC2_9BACI</name>
<evidence type="ECO:0008006" key="4">
    <source>
        <dbReference type="Google" id="ProtNLM"/>
    </source>
</evidence>
<organism evidence="2 3">
    <name type="scientific">Lysinibacillus capsici</name>
    <dbReference type="NCBI Taxonomy" id="2115968"/>
    <lineage>
        <taxon>Bacteria</taxon>
        <taxon>Bacillati</taxon>
        <taxon>Bacillota</taxon>
        <taxon>Bacilli</taxon>
        <taxon>Bacillales</taxon>
        <taxon>Bacillaceae</taxon>
        <taxon>Lysinibacillus</taxon>
    </lineage>
</organism>